<dbReference type="InterPro" id="IPR000120">
    <property type="entry name" value="Amidase"/>
</dbReference>
<dbReference type="SUPFAM" id="SSF75304">
    <property type="entry name" value="Amidase signature (AS) enzymes"/>
    <property type="match status" value="1"/>
</dbReference>
<feature type="domain" description="Amidase" evidence="1">
    <location>
        <begin position="136"/>
        <end position="560"/>
    </location>
</feature>
<dbReference type="GO" id="GO:0003824">
    <property type="term" value="F:catalytic activity"/>
    <property type="evidence" value="ECO:0007669"/>
    <property type="project" value="InterPro"/>
</dbReference>
<gene>
    <name evidence="2" type="ORF">METZ01_LOCUS132625</name>
</gene>
<dbReference type="InterPro" id="IPR023631">
    <property type="entry name" value="Amidase_dom"/>
</dbReference>
<dbReference type="PANTHER" id="PTHR11895">
    <property type="entry name" value="TRANSAMIDASE"/>
    <property type="match status" value="1"/>
</dbReference>
<organism evidence="2">
    <name type="scientific">marine metagenome</name>
    <dbReference type="NCBI Taxonomy" id="408172"/>
    <lineage>
        <taxon>unclassified sequences</taxon>
        <taxon>metagenomes</taxon>
        <taxon>ecological metagenomes</taxon>
    </lineage>
</organism>
<evidence type="ECO:0000313" key="2">
    <source>
        <dbReference type="EMBL" id="SVA79771.1"/>
    </source>
</evidence>
<dbReference type="Pfam" id="PF01425">
    <property type="entry name" value="Amidase"/>
    <property type="match status" value="1"/>
</dbReference>
<name>A0A381YT15_9ZZZZ</name>
<dbReference type="EMBL" id="UINC01018911">
    <property type="protein sequence ID" value="SVA79771.1"/>
    <property type="molecule type" value="Genomic_DNA"/>
</dbReference>
<proteinExistence type="predicted"/>
<evidence type="ECO:0000259" key="1">
    <source>
        <dbReference type="Pfam" id="PF01425"/>
    </source>
</evidence>
<dbReference type="AlphaFoldDB" id="A0A381YT15"/>
<dbReference type="InterPro" id="IPR036928">
    <property type="entry name" value="AS_sf"/>
</dbReference>
<dbReference type="PANTHER" id="PTHR11895:SF7">
    <property type="entry name" value="GLUTAMYL-TRNA(GLN) AMIDOTRANSFERASE SUBUNIT A, MITOCHONDRIAL"/>
    <property type="match status" value="1"/>
</dbReference>
<accession>A0A381YT15</accession>
<sequence>RSNSFPQRQYSTLGVRDFILIPSPAANMIPANSSMFPPLQLCVKRFVYRHNYTSGPGTAVPGPMLIAPCPGVPPVAGFTLTTRLAEGKITVFQLRFHMISALEPMRGHPMDKAQLPFLSATELAALIKFREVSPVEATEAYLERIPQVDGKLNSYITVTADRAMADARQAEQEITSGKYRGPMHGVPIGIKDQVYTKGIPTTGGSTILKDFVPDEDATVMTKLIDAGAVLLGKLNMSEFAMGDAFEHPYGRPHNPWDLSRNPGTSSSGSGAATAAFLCATSLGEDTGGSIRGPASFCGLVGIRPSWGRVSRHGVLGASWSMDQVGPISRTVADCAMTLGAIAGHDPKDGHTWNVPVPDYLAMLSGSIEGVKVGVITERVEGDAVDSQVRDLVVKAIAQLGELGAVVSDVEIPLIARSAVISTAVTYGDVSGIHREGIENRLKEYDYNIQLRLLAGAILPAQAHQKAVRLRHMLRQQILDALEQVDVLVMPTSSIPASPIPEKAGVESKEAFMEMLSGRRSFTAPFNLASVPALSINCGFTPEDLPVGLQIVGKPFDESTVFQVAHAYEKATTWNTRRPPVS</sequence>
<protein>
    <recommendedName>
        <fullName evidence="1">Amidase domain-containing protein</fullName>
    </recommendedName>
</protein>
<dbReference type="Gene3D" id="3.90.1300.10">
    <property type="entry name" value="Amidase signature (AS) domain"/>
    <property type="match status" value="1"/>
</dbReference>
<feature type="non-terminal residue" evidence="2">
    <location>
        <position position="1"/>
    </location>
</feature>
<reference evidence="2" key="1">
    <citation type="submission" date="2018-05" db="EMBL/GenBank/DDBJ databases">
        <authorList>
            <person name="Lanie J.A."/>
            <person name="Ng W.-L."/>
            <person name="Kazmierczak K.M."/>
            <person name="Andrzejewski T.M."/>
            <person name="Davidsen T.M."/>
            <person name="Wayne K.J."/>
            <person name="Tettelin H."/>
            <person name="Glass J.I."/>
            <person name="Rusch D."/>
            <person name="Podicherti R."/>
            <person name="Tsui H.-C.T."/>
            <person name="Winkler M.E."/>
        </authorList>
    </citation>
    <scope>NUCLEOTIDE SEQUENCE</scope>
</reference>